<organism evidence="2 3">
    <name type="scientific">Pristionchus pacificus</name>
    <name type="common">Parasitic nematode worm</name>
    <dbReference type="NCBI Taxonomy" id="54126"/>
    <lineage>
        <taxon>Eukaryota</taxon>
        <taxon>Metazoa</taxon>
        <taxon>Ecdysozoa</taxon>
        <taxon>Nematoda</taxon>
        <taxon>Chromadorea</taxon>
        <taxon>Rhabditida</taxon>
        <taxon>Rhabditina</taxon>
        <taxon>Diplogasteromorpha</taxon>
        <taxon>Diplogasteroidea</taxon>
        <taxon>Neodiplogasteridae</taxon>
        <taxon>Pristionchus</taxon>
    </lineage>
</organism>
<gene>
    <name evidence="2" type="primary">WBGene00098041</name>
</gene>
<sequence>MGKRPAQSTSATAGQPQAKRFTADEVSRLLNNLSGYSTTTAATATEPQTHPAPELRPLMAVPVVNPLAHRNSRWPQPQTTIAVVPKPERQPSNFELRLRALESQVQLILSDQRHVATKRDQDLANLKESVDSILDTMADLQDRLDNVVVSAQPESPETTNKTDPGRPK</sequence>
<reference evidence="2" key="2">
    <citation type="submission" date="2022-06" db="UniProtKB">
        <authorList>
            <consortium name="EnsemblMetazoa"/>
        </authorList>
    </citation>
    <scope>IDENTIFICATION</scope>
    <source>
        <strain evidence="2">PS312</strain>
    </source>
</reference>
<accession>A0A454XUF8</accession>
<reference evidence="3" key="1">
    <citation type="journal article" date="2008" name="Nat. Genet.">
        <title>The Pristionchus pacificus genome provides a unique perspective on nematode lifestyle and parasitism.</title>
        <authorList>
            <person name="Dieterich C."/>
            <person name="Clifton S.W."/>
            <person name="Schuster L.N."/>
            <person name="Chinwalla A."/>
            <person name="Delehaunty K."/>
            <person name="Dinkelacker I."/>
            <person name="Fulton L."/>
            <person name="Fulton R."/>
            <person name="Godfrey J."/>
            <person name="Minx P."/>
            <person name="Mitreva M."/>
            <person name="Roeseler W."/>
            <person name="Tian H."/>
            <person name="Witte H."/>
            <person name="Yang S.P."/>
            <person name="Wilson R.K."/>
            <person name="Sommer R.J."/>
        </authorList>
    </citation>
    <scope>NUCLEOTIDE SEQUENCE [LARGE SCALE GENOMIC DNA]</scope>
    <source>
        <strain evidence="3">PS312</strain>
    </source>
</reference>
<feature type="compositionally biased region" description="Polar residues" evidence="1">
    <location>
        <begin position="152"/>
        <end position="162"/>
    </location>
</feature>
<feature type="compositionally biased region" description="Polar residues" evidence="1">
    <location>
        <begin position="1"/>
        <end position="15"/>
    </location>
</feature>
<dbReference type="AlphaFoldDB" id="A0A454XUF8"/>
<accession>A0A8R1Y9L7</accession>
<name>A0A454XUF8_PRIPA</name>
<evidence type="ECO:0000313" key="3">
    <source>
        <dbReference type="Proteomes" id="UP000005239"/>
    </source>
</evidence>
<proteinExistence type="predicted"/>
<protein>
    <submittedName>
        <fullName evidence="2">Uncharacterized protein</fullName>
    </submittedName>
</protein>
<feature type="region of interest" description="Disordered" evidence="1">
    <location>
        <begin position="1"/>
        <end position="22"/>
    </location>
</feature>
<evidence type="ECO:0000313" key="2">
    <source>
        <dbReference type="EnsemblMetazoa" id="PPA08487.1"/>
    </source>
</evidence>
<dbReference type="EnsemblMetazoa" id="PPA08487.1">
    <property type="protein sequence ID" value="PPA08487.1"/>
    <property type="gene ID" value="WBGene00098041"/>
</dbReference>
<evidence type="ECO:0000256" key="1">
    <source>
        <dbReference type="SAM" id="MobiDB-lite"/>
    </source>
</evidence>
<feature type="region of interest" description="Disordered" evidence="1">
    <location>
        <begin position="149"/>
        <end position="168"/>
    </location>
</feature>
<keyword evidence="3" id="KW-1185">Reference proteome</keyword>
<dbReference type="Proteomes" id="UP000005239">
    <property type="component" value="Unassembled WGS sequence"/>
</dbReference>